<evidence type="ECO:0000256" key="7">
    <source>
        <dbReference type="ARBA" id="ARBA00022989"/>
    </source>
</evidence>
<reference evidence="12" key="1">
    <citation type="submission" date="2022-07" db="EMBL/GenBank/DDBJ databases">
        <title>Alkalimarinus sp. nov., isolated from gut of a Alitta virens.</title>
        <authorList>
            <person name="Yang A.I."/>
            <person name="Shin N.-R."/>
        </authorList>
    </citation>
    <scope>NUCLEOTIDE SEQUENCE</scope>
    <source>
        <strain evidence="12">FA028</strain>
    </source>
</reference>
<evidence type="ECO:0000256" key="4">
    <source>
        <dbReference type="ARBA" id="ARBA00022692"/>
    </source>
</evidence>
<dbReference type="GO" id="GO:0005524">
    <property type="term" value="F:ATP binding"/>
    <property type="evidence" value="ECO:0007669"/>
    <property type="project" value="UniProtKB-KW"/>
</dbReference>
<evidence type="ECO:0000256" key="2">
    <source>
        <dbReference type="ARBA" id="ARBA00009919"/>
    </source>
</evidence>
<feature type="domain" description="THIF-type NAD/FAD binding fold" evidence="11">
    <location>
        <begin position="15"/>
        <end position="167"/>
    </location>
</feature>
<keyword evidence="6" id="KW-0067">ATP-binding</keyword>
<keyword evidence="13" id="KW-1185">Reference proteome</keyword>
<proteinExistence type="inferred from homology"/>
<evidence type="ECO:0000256" key="6">
    <source>
        <dbReference type="ARBA" id="ARBA00022840"/>
    </source>
</evidence>
<dbReference type="SUPFAM" id="SSF69572">
    <property type="entry name" value="Activating enzymes of the ubiquitin-like proteins"/>
    <property type="match status" value="1"/>
</dbReference>
<evidence type="ECO:0000256" key="3">
    <source>
        <dbReference type="ARBA" id="ARBA00022598"/>
    </source>
</evidence>
<keyword evidence="4" id="KW-0812">Transmembrane</keyword>
<evidence type="ECO:0000256" key="9">
    <source>
        <dbReference type="ARBA" id="ARBA00074884"/>
    </source>
</evidence>
<keyword evidence="5" id="KW-0547">Nucleotide-binding</keyword>
<dbReference type="GO" id="GO:0061503">
    <property type="term" value="F:tRNA threonylcarbamoyladenosine dehydratase"/>
    <property type="evidence" value="ECO:0007669"/>
    <property type="project" value="TreeGrafter"/>
</dbReference>
<dbReference type="GO" id="GO:0016020">
    <property type="term" value="C:membrane"/>
    <property type="evidence" value="ECO:0007669"/>
    <property type="project" value="UniProtKB-SubCell"/>
</dbReference>
<dbReference type="RefSeq" id="WP_251810907.1">
    <property type="nucleotide sequence ID" value="NZ_CP101527.1"/>
</dbReference>
<dbReference type="InterPro" id="IPR029752">
    <property type="entry name" value="D-isomer_DH_CS1"/>
</dbReference>
<dbReference type="InterPro" id="IPR000594">
    <property type="entry name" value="ThiF_NAD_FAD-bd"/>
</dbReference>
<dbReference type="FunFam" id="3.40.50.720:FF:000096">
    <property type="entry name" value="tRNA cyclic N6-threonylcarbamoyladenosine(37) synthase TcdA"/>
    <property type="match status" value="1"/>
</dbReference>
<accession>A0A9E8HJD9</accession>
<dbReference type="AlphaFoldDB" id="A0A9E8HJD9"/>
<dbReference type="GO" id="GO:0016616">
    <property type="term" value="F:oxidoreductase activity, acting on the CH-OH group of donors, NAD or NADP as acceptor"/>
    <property type="evidence" value="ECO:0007669"/>
    <property type="project" value="UniProtKB-ARBA"/>
</dbReference>
<comment type="subcellular location">
    <subcellularLocation>
        <location evidence="1">Membrane</location>
        <topology evidence="1">Single-pass membrane protein</topology>
    </subcellularLocation>
</comment>
<protein>
    <recommendedName>
        <fullName evidence="9">tRNA threonylcarbamoyladenosine dehydratase</fullName>
    </recommendedName>
    <alternativeName>
        <fullName evidence="10">t(6)A37 dehydratase</fullName>
    </alternativeName>
</protein>
<dbReference type="InterPro" id="IPR045886">
    <property type="entry name" value="ThiF/MoeB/HesA"/>
</dbReference>
<sequence>MTDDFSHRFGGTQRLYGLDAVETLKHSHVGVIGIGGVGSWAAEALARSAIGKITLFDMDDICVSNVNRQIHALDGQIGRLKVDAMANRIKAINPSVQCEAVMSFVTEKNLEKHLDNQFDYIVEATDSVKAKAAIIAYCKRNKIRIISSGGAGGQVDPTQIQIADLSRTIQDPLLAKVRNLLRRNYNFSRNAKRKFGVECVFSTEQLVYPTNDGAVCQQKPDTNGPVKLDCATGFGASTCVTATFGLFAASRVLNKLAKT</sequence>
<evidence type="ECO:0000256" key="10">
    <source>
        <dbReference type="ARBA" id="ARBA00083375"/>
    </source>
</evidence>
<evidence type="ECO:0000259" key="11">
    <source>
        <dbReference type="Pfam" id="PF00899"/>
    </source>
</evidence>
<evidence type="ECO:0000313" key="12">
    <source>
        <dbReference type="EMBL" id="UZW75257.1"/>
    </source>
</evidence>
<dbReference type="PANTHER" id="PTHR43267">
    <property type="entry name" value="TRNA THREONYLCARBAMOYLADENOSINE DEHYDRATASE"/>
    <property type="match status" value="1"/>
</dbReference>
<evidence type="ECO:0000313" key="13">
    <source>
        <dbReference type="Proteomes" id="UP001164472"/>
    </source>
</evidence>
<dbReference type="Pfam" id="PF00899">
    <property type="entry name" value="ThiF"/>
    <property type="match status" value="1"/>
</dbReference>
<dbReference type="EMBL" id="CP101527">
    <property type="protein sequence ID" value="UZW75257.1"/>
    <property type="molecule type" value="Genomic_DNA"/>
</dbReference>
<evidence type="ECO:0000256" key="1">
    <source>
        <dbReference type="ARBA" id="ARBA00004167"/>
    </source>
</evidence>
<organism evidence="12 13">
    <name type="scientific">Alkalimarinus sediminis</name>
    <dbReference type="NCBI Taxonomy" id="1632866"/>
    <lineage>
        <taxon>Bacteria</taxon>
        <taxon>Pseudomonadati</taxon>
        <taxon>Pseudomonadota</taxon>
        <taxon>Gammaproteobacteria</taxon>
        <taxon>Alteromonadales</taxon>
        <taxon>Alteromonadaceae</taxon>
        <taxon>Alkalimarinus</taxon>
    </lineage>
</organism>
<evidence type="ECO:0000256" key="5">
    <source>
        <dbReference type="ARBA" id="ARBA00022741"/>
    </source>
</evidence>
<dbReference type="PANTHER" id="PTHR43267:SF1">
    <property type="entry name" value="TRNA THREONYLCARBAMOYLADENOSINE DEHYDRATASE"/>
    <property type="match status" value="1"/>
</dbReference>
<dbReference type="Proteomes" id="UP001164472">
    <property type="component" value="Chromosome"/>
</dbReference>
<name>A0A9E8HJD9_9ALTE</name>
<dbReference type="PROSITE" id="PS00065">
    <property type="entry name" value="D_2_HYDROXYACID_DH_1"/>
    <property type="match status" value="1"/>
</dbReference>
<comment type="similarity">
    <text evidence="2">Belongs to the HesA/MoeB/ThiF family.</text>
</comment>
<keyword evidence="3" id="KW-0436">Ligase</keyword>
<dbReference type="NCBIfam" id="NF011696">
    <property type="entry name" value="PRK15116.1"/>
    <property type="match status" value="1"/>
</dbReference>
<dbReference type="InterPro" id="IPR035985">
    <property type="entry name" value="Ubiquitin-activating_enz"/>
</dbReference>
<keyword evidence="7" id="KW-1133">Transmembrane helix</keyword>
<dbReference type="KEGG" id="asem:NNL22_01230"/>
<gene>
    <name evidence="12" type="primary">tcdA</name>
    <name evidence="12" type="ORF">NNL22_01230</name>
</gene>
<dbReference type="GO" id="GO:0008641">
    <property type="term" value="F:ubiquitin-like modifier activating enzyme activity"/>
    <property type="evidence" value="ECO:0007669"/>
    <property type="project" value="InterPro"/>
</dbReference>
<keyword evidence="8" id="KW-0472">Membrane</keyword>
<dbReference type="Gene3D" id="3.40.50.720">
    <property type="entry name" value="NAD(P)-binding Rossmann-like Domain"/>
    <property type="match status" value="1"/>
</dbReference>
<evidence type="ECO:0000256" key="8">
    <source>
        <dbReference type="ARBA" id="ARBA00023136"/>
    </source>
</evidence>
<dbReference type="GO" id="GO:0061504">
    <property type="term" value="P:cyclic threonylcarbamoyladenosine biosynthetic process"/>
    <property type="evidence" value="ECO:0007669"/>
    <property type="project" value="TreeGrafter"/>
</dbReference>
<dbReference type="CDD" id="cd00755">
    <property type="entry name" value="YgdL_like"/>
    <property type="match status" value="1"/>
</dbReference>